<keyword evidence="2" id="KW-1185">Reference proteome</keyword>
<dbReference type="EMBL" id="QBKS01000001">
    <property type="protein sequence ID" value="PTX57043.1"/>
    <property type="molecule type" value="Genomic_DNA"/>
</dbReference>
<proteinExistence type="predicted"/>
<dbReference type="Proteomes" id="UP000243978">
    <property type="component" value="Unassembled WGS sequence"/>
</dbReference>
<comment type="caution">
    <text evidence="1">The sequence shown here is derived from an EMBL/GenBank/DDBJ whole genome shotgun (WGS) entry which is preliminary data.</text>
</comment>
<reference evidence="1 2" key="1">
    <citation type="submission" date="2018-04" db="EMBL/GenBank/DDBJ databases">
        <title>Genomic Encyclopedia of Archaeal and Bacterial Type Strains, Phase II (KMG-II): from individual species to whole genera.</title>
        <authorList>
            <person name="Goeker M."/>
        </authorList>
    </citation>
    <scope>NUCLEOTIDE SEQUENCE [LARGE SCALE GENOMIC DNA]</scope>
    <source>
        <strain evidence="1 2">DSM 100977</strain>
    </source>
</reference>
<dbReference type="AlphaFoldDB" id="A0A2T6BLT4"/>
<gene>
    <name evidence="1" type="ORF">C8N43_1708</name>
</gene>
<accession>A0A2T6BLT4</accession>
<sequence length="48" mass="5147">MIKGLLVLLAVFCVLMGLLIWAKSRPGPGADLLRDFHPAVMVVSLEGV</sequence>
<dbReference type="OrthoDB" id="7061261at2"/>
<organism evidence="1 2">
    <name type="scientific">Litoreibacter ponti</name>
    <dbReference type="NCBI Taxonomy" id="1510457"/>
    <lineage>
        <taxon>Bacteria</taxon>
        <taxon>Pseudomonadati</taxon>
        <taxon>Pseudomonadota</taxon>
        <taxon>Alphaproteobacteria</taxon>
        <taxon>Rhodobacterales</taxon>
        <taxon>Roseobacteraceae</taxon>
        <taxon>Litoreibacter</taxon>
    </lineage>
</organism>
<evidence type="ECO:0000313" key="2">
    <source>
        <dbReference type="Proteomes" id="UP000243978"/>
    </source>
</evidence>
<name>A0A2T6BLT4_9RHOB</name>
<protein>
    <submittedName>
        <fullName evidence="1">Uncharacterized protein</fullName>
    </submittedName>
</protein>
<evidence type="ECO:0000313" key="1">
    <source>
        <dbReference type="EMBL" id="PTX57043.1"/>
    </source>
</evidence>
<dbReference type="RefSeq" id="WP_158269947.1">
    <property type="nucleotide sequence ID" value="NZ_QBKS01000001.1"/>
</dbReference>